<evidence type="ECO:0000256" key="4">
    <source>
        <dbReference type="ARBA" id="ARBA00022679"/>
    </source>
</evidence>
<evidence type="ECO:0000256" key="7">
    <source>
        <dbReference type="ARBA" id="ARBA00023264"/>
    </source>
</evidence>
<sequence>MIIAIDGMGGDNAPVEVVKGCVEALDAYHDIKIIITGKEENLKAELSKYQYDKERIEILNAEEVITNNEHPAMAIRRKKDSSLSKALYLVKDKKADAVVSAGSTGAFLTGATLIVGRIKGIDRPAFAPILPGKNGAFMVVDVGANVDCKPENLVQFAMMGSVYFNKILKVKEPKVGLVNIGLEEEKGNELTKETFKRLKETDLNFIGNVEPREIPVGDVNVLVCDGFVGNTILKLYEGVTSTLFSIIKDGIMKSFRTKVGGMLIKPIFKKFKKDFDYKEYGGAAFLGTKGICIKAHGSSDAKAFKNAIKQAKNNFDSDVTGTISHELEKILHKNKEIEEI</sequence>
<dbReference type="GO" id="GO:0005737">
    <property type="term" value="C:cytoplasm"/>
    <property type="evidence" value="ECO:0007669"/>
    <property type="project" value="UniProtKB-SubCell"/>
</dbReference>
<evidence type="ECO:0000256" key="8">
    <source>
        <dbReference type="ARBA" id="ARBA00024069"/>
    </source>
</evidence>
<evidence type="ECO:0000256" key="5">
    <source>
        <dbReference type="ARBA" id="ARBA00023098"/>
    </source>
</evidence>
<dbReference type="GO" id="GO:0006633">
    <property type="term" value="P:fatty acid biosynthetic process"/>
    <property type="evidence" value="ECO:0007669"/>
    <property type="project" value="UniProtKB-UniRule"/>
</dbReference>
<organism evidence="11 12">
    <name type="scientific">Hathewaya proteolytica DSM 3090</name>
    <dbReference type="NCBI Taxonomy" id="1121331"/>
    <lineage>
        <taxon>Bacteria</taxon>
        <taxon>Bacillati</taxon>
        <taxon>Bacillota</taxon>
        <taxon>Clostridia</taxon>
        <taxon>Eubacteriales</taxon>
        <taxon>Clostridiaceae</taxon>
        <taxon>Hathewaya</taxon>
    </lineage>
</organism>
<dbReference type="UniPathway" id="UPA00085"/>
<keyword evidence="2 10" id="KW-0963">Cytoplasm</keyword>
<comment type="function">
    <text evidence="10">Catalyzes the reversible formation of acyl-phosphate (acyl-PO(4)) from acyl-[acyl-carrier-protein] (acyl-ACP). This enzyme utilizes acyl-ACP as fatty acyl donor, but not acyl-CoA.</text>
</comment>
<keyword evidence="12" id="KW-1185">Reference proteome</keyword>
<dbReference type="HAMAP" id="MF_00019">
    <property type="entry name" value="PlsX"/>
    <property type="match status" value="1"/>
</dbReference>
<dbReference type="PANTHER" id="PTHR30100">
    <property type="entry name" value="FATTY ACID/PHOSPHOLIPID SYNTHESIS PROTEIN PLSX"/>
    <property type="match status" value="1"/>
</dbReference>
<keyword evidence="7 10" id="KW-1208">Phospholipid metabolism</keyword>
<proteinExistence type="inferred from homology"/>
<dbReference type="AlphaFoldDB" id="A0A1M6J8P8"/>
<evidence type="ECO:0000256" key="3">
    <source>
        <dbReference type="ARBA" id="ARBA00022516"/>
    </source>
</evidence>
<dbReference type="InterPro" id="IPR003664">
    <property type="entry name" value="FA_synthesis"/>
</dbReference>
<evidence type="ECO:0000256" key="10">
    <source>
        <dbReference type="HAMAP-Rule" id="MF_00019"/>
    </source>
</evidence>
<gene>
    <name evidence="10" type="primary">plsX</name>
    <name evidence="11" type="ORF">SAMN02745248_00089</name>
</gene>
<evidence type="ECO:0000256" key="1">
    <source>
        <dbReference type="ARBA" id="ARBA00001232"/>
    </source>
</evidence>
<comment type="similarity">
    <text evidence="10">Belongs to the PlsX family.</text>
</comment>
<comment type="pathway">
    <text evidence="10">Lipid metabolism; phospholipid metabolism.</text>
</comment>
<dbReference type="SUPFAM" id="SSF53659">
    <property type="entry name" value="Isocitrate/Isopropylmalate dehydrogenase-like"/>
    <property type="match status" value="1"/>
</dbReference>
<keyword evidence="6 10" id="KW-0594">Phospholipid biosynthesis</keyword>
<dbReference type="GO" id="GO:0043811">
    <property type="term" value="F:phosphate:acyl-[acyl carrier protein] acyltransferase activity"/>
    <property type="evidence" value="ECO:0007669"/>
    <property type="project" value="UniProtKB-UniRule"/>
</dbReference>
<keyword evidence="4 10" id="KW-0808">Transferase</keyword>
<protein>
    <recommendedName>
        <fullName evidence="8 10">Phosphate acyltransferase</fullName>
        <ecNumber evidence="8 10">2.3.1.274</ecNumber>
    </recommendedName>
    <alternativeName>
        <fullName evidence="10">Acyl-ACP phosphotransacylase</fullName>
    </alternativeName>
    <alternativeName>
        <fullName evidence="10">Acyl-[acyl-carrier-protein]--phosphate acyltransferase</fullName>
    </alternativeName>
    <alternativeName>
        <fullName evidence="10">Phosphate-acyl-ACP acyltransferase</fullName>
    </alternativeName>
</protein>
<comment type="catalytic activity">
    <reaction evidence="1 10">
        <text>a fatty acyl-[ACP] + phosphate = an acyl phosphate + holo-[ACP]</text>
        <dbReference type="Rhea" id="RHEA:42292"/>
        <dbReference type="Rhea" id="RHEA-COMP:9685"/>
        <dbReference type="Rhea" id="RHEA-COMP:14125"/>
        <dbReference type="ChEBI" id="CHEBI:43474"/>
        <dbReference type="ChEBI" id="CHEBI:59918"/>
        <dbReference type="ChEBI" id="CHEBI:64479"/>
        <dbReference type="ChEBI" id="CHEBI:138651"/>
        <dbReference type="EC" id="2.3.1.274"/>
    </reaction>
</comment>
<dbReference type="Gene3D" id="3.40.718.10">
    <property type="entry name" value="Isopropylmalate Dehydrogenase"/>
    <property type="match status" value="1"/>
</dbReference>
<dbReference type="STRING" id="1121331.SAMN02745248_00089"/>
<dbReference type="PANTHER" id="PTHR30100:SF1">
    <property type="entry name" value="PHOSPHATE ACYLTRANSFERASE"/>
    <property type="match status" value="1"/>
</dbReference>
<comment type="subunit">
    <text evidence="9 10">Homodimer. Probably interacts with PlsY.</text>
</comment>
<dbReference type="InterPro" id="IPR012281">
    <property type="entry name" value="Phospholipid_synth_PlsX-like"/>
</dbReference>
<dbReference type="NCBIfam" id="TIGR00182">
    <property type="entry name" value="plsX"/>
    <property type="match status" value="1"/>
</dbReference>
<accession>A0A1M6J8P8</accession>
<dbReference type="EC" id="2.3.1.274" evidence="8 10"/>
<reference evidence="11 12" key="1">
    <citation type="submission" date="2016-11" db="EMBL/GenBank/DDBJ databases">
        <authorList>
            <person name="Jaros S."/>
            <person name="Januszkiewicz K."/>
            <person name="Wedrychowicz H."/>
        </authorList>
    </citation>
    <scope>NUCLEOTIDE SEQUENCE [LARGE SCALE GENOMIC DNA]</scope>
    <source>
        <strain evidence="11 12">DSM 3090</strain>
    </source>
</reference>
<evidence type="ECO:0000256" key="9">
    <source>
        <dbReference type="ARBA" id="ARBA00046608"/>
    </source>
</evidence>
<name>A0A1M6J8P8_9CLOT</name>
<comment type="subcellular location">
    <subcellularLocation>
        <location evidence="10">Cytoplasm</location>
    </subcellularLocation>
    <text evidence="10">Associated with the membrane possibly through PlsY.</text>
</comment>
<dbReference type="PIRSF" id="PIRSF002465">
    <property type="entry name" value="Phsphlp_syn_PlsX"/>
    <property type="match status" value="1"/>
</dbReference>
<dbReference type="GO" id="GO:0008654">
    <property type="term" value="P:phospholipid biosynthetic process"/>
    <property type="evidence" value="ECO:0007669"/>
    <property type="project" value="UniProtKB-KW"/>
</dbReference>
<dbReference type="OrthoDB" id="9806408at2"/>
<evidence type="ECO:0000313" key="11">
    <source>
        <dbReference type="EMBL" id="SHJ43078.1"/>
    </source>
</evidence>
<keyword evidence="3 10" id="KW-0444">Lipid biosynthesis</keyword>
<evidence type="ECO:0000256" key="2">
    <source>
        <dbReference type="ARBA" id="ARBA00022490"/>
    </source>
</evidence>
<dbReference type="EMBL" id="FRAD01000003">
    <property type="protein sequence ID" value="SHJ43078.1"/>
    <property type="molecule type" value="Genomic_DNA"/>
</dbReference>
<dbReference type="Proteomes" id="UP000183952">
    <property type="component" value="Unassembled WGS sequence"/>
</dbReference>
<evidence type="ECO:0000256" key="6">
    <source>
        <dbReference type="ARBA" id="ARBA00023209"/>
    </source>
</evidence>
<keyword evidence="5 10" id="KW-0443">Lipid metabolism</keyword>
<dbReference type="Pfam" id="PF02504">
    <property type="entry name" value="FA_synthesis"/>
    <property type="match status" value="1"/>
</dbReference>
<dbReference type="RefSeq" id="WP_072901091.1">
    <property type="nucleotide sequence ID" value="NZ_FRAD01000003.1"/>
</dbReference>
<evidence type="ECO:0000313" key="12">
    <source>
        <dbReference type="Proteomes" id="UP000183952"/>
    </source>
</evidence>
<keyword evidence="11" id="KW-0012">Acyltransferase</keyword>